<feature type="transmembrane region" description="Helical" evidence="6">
    <location>
        <begin position="107"/>
        <end position="128"/>
    </location>
</feature>
<reference evidence="7 8" key="1">
    <citation type="submission" date="2020-02" db="EMBL/GenBank/DDBJ databases">
        <title>Genome sequence of strain CCNWXJ40-4.</title>
        <authorList>
            <person name="Gao J."/>
            <person name="Sun J."/>
        </authorList>
    </citation>
    <scope>NUCLEOTIDE SEQUENCE [LARGE SCALE GENOMIC DNA]</scope>
    <source>
        <strain evidence="7 8">CCNWXJ 40-4</strain>
    </source>
</reference>
<evidence type="ECO:0000256" key="4">
    <source>
        <dbReference type="ARBA" id="ARBA00022989"/>
    </source>
</evidence>
<feature type="transmembrane region" description="Helical" evidence="6">
    <location>
        <begin position="578"/>
        <end position="597"/>
    </location>
</feature>
<evidence type="ECO:0000313" key="8">
    <source>
        <dbReference type="Proteomes" id="UP001642900"/>
    </source>
</evidence>
<feature type="transmembrane region" description="Helical" evidence="6">
    <location>
        <begin position="405"/>
        <end position="421"/>
    </location>
</feature>
<feature type="transmembrane region" description="Helical" evidence="6">
    <location>
        <begin position="179"/>
        <end position="198"/>
    </location>
</feature>
<keyword evidence="8" id="KW-1185">Reference proteome</keyword>
<keyword evidence="4 6" id="KW-1133">Transmembrane helix</keyword>
<keyword evidence="2" id="KW-1003">Cell membrane</keyword>
<feature type="transmembrane region" description="Helical" evidence="6">
    <location>
        <begin position="623"/>
        <end position="643"/>
    </location>
</feature>
<evidence type="ECO:0000256" key="3">
    <source>
        <dbReference type="ARBA" id="ARBA00022692"/>
    </source>
</evidence>
<dbReference type="RefSeq" id="WP_165032213.1">
    <property type="nucleotide sequence ID" value="NZ_JAAKZF010000045.1"/>
</dbReference>
<feature type="transmembrane region" description="Helical" evidence="6">
    <location>
        <begin position="484"/>
        <end position="505"/>
    </location>
</feature>
<name>A0A6G4WH76_9HYPH</name>
<feature type="transmembrane region" description="Helical" evidence="6">
    <location>
        <begin position="320"/>
        <end position="343"/>
    </location>
</feature>
<dbReference type="PANTHER" id="PTHR32196:SF72">
    <property type="entry name" value="RIBOSE IMPORT PERMEASE PROTEIN RBSC"/>
    <property type="match status" value="1"/>
</dbReference>
<feature type="transmembrane region" description="Helical" evidence="6">
    <location>
        <begin position="134"/>
        <end position="158"/>
    </location>
</feature>
<comment type="subcellular location">
    <subcellularLocation>
        <location evidence="1">Cell membrane</location>
        <topology evidence="1">Multi-pass membrane protein</topology>
    </subcellularLocation>
</comment>
<accession>A0A6G4WH76</accession>
<evidence type="ECO:0000256" key="6">
    <source>
        <dbReference type="SAM" id="Phobius"/>
    </source>
</evidence>
<dbReference type="CDD" id="cd06579">
    <property type="entry name" value="TM_PBP1_transp_AraH_like"/>
    <property type="match status" value="2"/>
</dbReference>
<dbReference type="AlphaFoldDB" id="A0A6G4WH76"/>
<feature type="transmembrane region" description="Helical" evidence="6">
    <location>
        <begin position="460"/>
        <end position="477"/>
    </location>
</feature>
<dbReference type="GO" id="GO:0005886">
    <property type="term" value="C:plasma membrane"/>
    <property type="evidence" value="ECO:0007669"/>
    <property type="project" value="UniProtKB-SubCell"/>
</dbReference>
<gene>
    <name evidence="7" type="ORF">G6N73_23930</name>
</gene>
<dbReference type="InterPro" id="IPR001851">
    <property type="entry name" value="ABC_transp_permease"/>
</dbReference>
<evidence type="ECO:0000256" key="2">
    <source>
        <dbReference type="ARBA" id="ARBA00022475"/>
    </source>
</evidence>
<feature type="transmembrane region" description="Helical" evidence="6">
    <location>
        <begin position="663"/>
        <end position="687"/>
    </location>
</feature>
<keyword evidence="3 6" id="KW-0812">Transmembrane</keyword>
<sequence>MALTATTSLGRAPSQIVGGWEAGLLALLLLLYLGGAFVNPAFFGSTGAFHSLLRDTSRVAIIAVGVTFVIVNKDLDLSVGSTYGLVAVVFARLFAPNFLDLDVVTSVTLCVLLGMLIGLVNGVLVTILKVPAFIATLTILFIGRGFVLALTHGQAIYYPAKAAGYPLFFHLGETNLFGFNNQIAIFALVAAIGAYVLAKTRWGYETFATGGNEQAASYAGIPTNWVRIRAYLISSLCAALAGLMSAAQDKGVTPLYGISLELIVIAAVIIGGASILGGRGRVAGSCLGALLVVLLDKVLREGWPITRIIKIGDEEIAVNAVYSLPVGAVPVFLGLLLVIAVLIEPYLIRRQVAARLWAWLRGRPPPPAYEIGGVAIEGVQTKGAMATDMALSAAGFGKFLARRDALAIILTVVLWLTGFALRPDYWWNLSNSFAILLNYTELALITIGLTYVIAAGDIDLSVGAVLALAGSTAAYFLKVLGADPLTAVTMGLLAGMAAGLVNAVVTVGFKLPAFIVTLGMFYIARGLAAWFVAGQQLTGWPEGYNLLGRKVNDILLYYRISPPDGLFRTVAQVVSVQTIWMLVVALLAGIVLAYTPFGQKVYATGGNVRAAAYAGINTNRVRFVALMLAALCATMAGIINVAYFRSFNPVAGQFRELDAIASVIIGGGSIFGGHGTIIGALAGAAVITLVRSLLQLNVQGFSMPQHWINVFIGGILIVAVLIDIWVRQANIFGRLRTRFTRGARTPETKHA</sequence>
<evidence type="ECO:0000256" key="1">
    <source>
        <dbReference type="ARBA" id="ARBA00004651"/>
    </source>
</evidence>
<feature type="transmembrane region" description="Helical" evidence="6">
    <location>
        <begin position="511"/>
        <end position="533"/>
    </location>
</feature>
<keyword evidence="5 6" id="KW-0472">Membrane</keyword>
<dbReference type="Proteomes" id="UP001642900">
    <property type="component" value="Unassembled WGS sequence"/>
</dbReference>
<feature type="transmembrane region" description="Helical" evidence="6">
    <location>
        <begin position="77"/>
        <end position="95"/>
    </location>
</feature>
<feature type="transmembrane region" description="Helical" evidence="6">
    <location>
        <begin position="433"/>
        <end position="454"/>
    </location>
</feature>
<organism evidence="7 8">
    <name type="scientific">Allomesorhizobium camelthorni</name>
    <dbReference type="NCBI Taxonomy" id="475069"/>
    <lineage>
        <taxon>Bacteria</taxon>
        <taxon>Pseudomonadati</taxon>
        <taxon>Pseudomonadota</taxon>
        <taxon>Alphaproteobacteria</taxon>
        <taxon>Hyphomicrobiales</taxon>
        <taxon>Phyllobacteriaceae</taxon>
        <taxon>Allomesorhizobium</taxon>
    </lineage>
</organism>
<protein>
    <submittedName>
        <fullName evidence="7">ABC transporter permease</fullName>
    </submittedName>
</protein>
<evidence type="ECO:0000313" key="7">
    <source>
        <dbReference type="EMBL" id="NGO54155.1"/>
    </source>
</evidence>
<dbReference type="GO" id="GO:0022857">
    <property type="term" value="F:transmembrane transporter activity"/>
    <property type="evidence" value="ECO:0007669"/>
    <property type="project" value="InterPro"/>
</dbReference>
<feature type="transmembrane region" description="Helical" evidence="6">
    <location>
        <begin position="55"/>
        <end position="71"/>
    </location>
</feature>
<dbReference type="PANTHER" id="PTHR32196">
    <property type="entry name" value="ABC TRANSPORTER PERMEASE PROTEIN YPHD-RELATED-RELATED"/>
    <property type="match status" value="1"/>
</dbReference>
<dbReference type="EMBL" id="JAAKZF010000045">
    <property type="protein sequence ID" value="NGO54155.1"/>
    <property type="molecule type" value="Genomic_DNA"/>
</dbReference>
<feature type="transmembrane region" description="Helical" evidence="6">
    <location>
        <begin position="24"/>
        <end position="43"/>
    </location>
</feature>
<dbReference type="Pfam" id="PF02653">
    <property type="entry name" value="BPD_transp_2"/>
    <property type="match status" value="2"/>
</dbReference>
<feature type="transmembrane region" description="Helical" evidence="6">
    <location>
        <begin position="254"/>
        <end position="276"/>
    </location>
</feature>
<evidence type="ECO:0000256" key="5">
    <source>
        <dbReference type="ARBA" id="ARBA00023136"/>
    </source>
</evidence>
<feature type="transmembrane region" description="Helical" evidence="6">
    <location>
        <begin position="707"/>
        <end position="726"/>
    </location>
</feature>
<comment type="caution">
    <text evidence="7">The sequence shown here is derived from an EMBL/GenBank/DDBJ whole genome shotgun (WGS) entry which is preliminary data.</text>
</comment>
<proteinExistence type="predicted"/>